<dbReference type="Proteomes" id="UP000617634">
    <property type="component" value="Unassembled WGS sequence"/>
</dbReference>
<dbReference type="SUPFAM" id="SSF69118">
    <property type="entry name" value="AhpD-like"/>
    <property type="match status" value="1"/>
</dbReference>
<dbReference type="EMBL" id="JADZGI010000002">
    <property type="protein sequence ID" value="MBH0114256.1"/>
    <property type="molecule type" value="Genomic_DNA"/>
</dbReference>
<evidence type="ECO:0000259" key="1">
    <source>
        <dbReference type="Pfam" id="PF02627"/>
    </source>
</evidence>
<dbReference type="InterPro" id="IPR029032">
    <property type="entry name" value="AhpD-like"/>
</dbReference>
<name>A0A931HE03_9SPHN</name>
<accession>A0A931HE03</accession>
<dbReference type="PANTHER" id="PTHR34846">
    <property type="entry name" value="4-CARBOXYMUCONOLACTONE DECARBOXYLASE FAMILY PROTEIN (AFU_ORTHOLOGUE AFUA_6G11590)"/>
    <property type="match status" value="1"/>
</dbReference>
<gene>
    <name evidence="2" type="ORF">I5E68_15025</name>
</gene>
<keyword evidence="3" id="KW-1185">Reference proteome</keyword>
<dbReference type="InterPro" id="IPR003779">
    <property type="entry name" value="CMD-like"/>
</dbReference>
<dbReference type="AlphaFoldDB" id="A0A931HE03"/>
<proteinExistence type="predicted"/>
<dbReference type="Pfam" id="PF02627">
    <property type="entry name" value="CMD"/>
    <property type="match status" value="1"/>
</dbReference>
<evidence type="ECO:0000313" key="2">
    <source>
        <dbReference type="EMBL" id="MBH0114256.1"/>
    </source>
</evidence>
<dbReference type="PANTHER" id="PTHR34846:SF10">
    <property type="entry name" value="CYTOPLASMIC PROTEIN"/>
    <property type="match status" value="1"/>
</dbReference>
<comment type="caution">
    <text evidence="2">The sequence shown here is derived from an EMBL/GenBank/DDBJ whole genome shotgun (WGS) entry which is preliminary data.</text>
</comment>
<dbReference type="RefSeq" id="WP_197165397.1">
    <property type="nucleotide sequence ID" value="NZ_JADZGI010000002.1"/>
</dbReference>
<feature type="domain" description="Carboxymuconolactone decarboxylase-like" evidence="1">
    <location>
        <begin position="47"/>
        <end position="126"/>
    </location>
</feature>
<evidence type="ECO:0000313" key="3">
    <source>
        <dbReference type="Proteomes" id="UP000617634"/>
    </source>
</evidence>
<dbReference type="Gene3D" id="1.20.1290.10">
    <property type="entry name" value="AhpD-like"/>
    <property type="match status" value="1"/>
</dbReference>
<organism evidence="2 3">
    <name type="scientific">Novosphingobium aureum</name>
    <dbReference type="NCBI Taxonomy" id="2792964"/>
    <lineage>
        <taxon>Bacteria</taxon>
        <taxon>Pseudomonadati</taxon>
        <taxon>Pseudomonadota</taxon>
        <taxon>Alphaproteobacteria</taxon>
        <taxon>Sphingomonadales</taxon>
        <taxon>Sphingomonadaceae</taxon>
        <taxon>Novosphingobium</taxon>
    </lineage>
</organism>
<dbReference type="GO" id="GO:0051920">
    <property type="term" value="F:peroxiredoxin activity"/>
    <property type="evidence" value="ECO:0007669"/>
    <property type="project" value="InterPro"/>
</dbReference>
<sequence>MKPQTPFRRIAREDLSEKMQASWDRSMDLHGDATFTEVMGNAPAVYDWYIEDFYKKLYASGRVDPQIVELVRFRFANVHGCASCNRGDRLASLEAGLREEQLDAIMDWENGPFTEREKAALALADEMVLTNQLGAVTPELYERLKASFSDAELVELGVIMAVLGGMAKFIFAFDLLEKMETCPFIPPKRD</sequence>
<protein>
    <submittedName>
        <fullName evidence="2">Carboxymuconolactone decarboxylase family protein</fullName>
    </submittedName>
</protein>
<reference evidence="2" key="1">
    <citation type="submission" date="2020-11" db="EMBL/GenBank/DDBJ databases">
        <title>Novosphingobium aureum sp. nov., a marine bacterium isolated from sediment of a salt flat.</title>
        <authorList>
            <person name="Yoo Y."/>
            <person name="Kim J.-J."/>
        </authorList>
    </citation>
    <scope>NUCLEOTIDE SEQUENCE</scope>
    <source>
        <strain evidence="2">YJ-S2-02</strain>
    </source>
</reference>